<dbReference type="Pfam" id="PF24160">
    <property type="entry name" value="UVB_sens_C"/>
    <property type="match status" value="1"/>
</dbReference>
<dbReference type="Pfam" id="PF04884">
    <property type="entry name" value="UVB_sens_prot"/>
    <property type="match status" value="1"/>
</dbReference>
<evidence type="ECO:0000259" key="4">
    <source>
        <dbReference type="Pfam" id="PF04884"/>
    </source>
</evidence>
<reference evidence="6" key="1">
    <citation type="journal article" date="2019" name="Plant J.">
        <title>Chlorella vulgaris genome assembly and annotation reveals the molecular basis for metabolic acclimation to high light conditions.</title>
        <authorList>
            <person name="Cecchin M."/>
            <person name="Marcolungo L."/>
            <person name="Rossato M."/>
            <person name="Girolomoni L."/>
            <person name="Cosentino E."/>
            <person name="Cuine S."/>
            <person name="Li-Beisson Y."/>
            <person name="Delledonne M."/>
            <person name="Ballottari M."/>
        </authorList>
    </citation>
    <scope>NUCLEOTIDE SEQUENCE</scope>
    <source>
        <strain evidence="6">211/11P</strain>
    </source>
</reference>
<evidence type="ECO:0000313" key="6">
    <source>
        <dbReference type="EMBL" id="KAI3431419.1"/>
    </source>
</evidence>
<feature type="coiled-coil region" evidence="2">
    <location>
        <begin position="18"/>
        <end position="45"/>
    </location>
</feature>
<proteinExistence type="inferred from homology"/>
<evidence type="ECO:0000313" key="7">
    <source>
        <dbReference type="Proteomes" id="UP001055712"/>
    </source>
</evidence>
<dbReference type="AlphaFoldDB" id="A0A9D4YXZ0"/>
<accession>A0A9D4YXZ0</accession>
<gene>
    <name evidence="6" type="ORF">D9Q98_004472</name>
</gene>
<feature type="compositionally biased region" description="Low complexity" evidence="3">
    <location>
        <begin position="516"/>
        <end position="529"/>
    </location>
</feature>
<evidence type="ECO:0000256" key="1">
    <source>
        <dbReference type="ARBA" id="ARBA00007558"/>
    </source>
</evidence>
<name>A0A9D4YXZ0_CHLVU</name>
<comment type="caution">
    <text evidence="6">The sequence shown here is derived from an EMBL/GenBank/DDBJ whole genome shotgun (WGS) entry which is preliminary data.</text>
</comment>
<evidence type="ECO:0000256" key="2">
    <source>
        <dbReference type="SAM" id="Coils"/>
    </source>
</evidence>
<feature type="compositionally biased region" description="Gly residues" evidence="3">
    <location>
        <begin position="530"/>
        <end position="552"/>
    </location>
</feature>
<organism evidence="6 7">
    <name type="scientific">Chlorella vulgaris</name>
    <name type="common">Green alga</name>
    <dbReference type="NCBI Taxonomy" id="3077"/>
    <lineage>
        <taxon>Eukaryota</taxon>
        <taxon>Viridiplantae</taxon>
        <taxon>Chlorophyta</taxon>
        <taxon>core chlorophytes</taxon>
        <taxon>Trebouxiophyceae</taxon>
        <taxon>Chlorellales</taxon>
        <taxon>Chlorellaceae</taxon>
        <taxon>Chlorella clade</taxon>
        <taxon>Chlorella</taxon>
    </lineage>
</organism>
<protein>
    <submittedName>
        <fullName evidence="6">Uncharacterized protein</fullName>
    </submittedName>
</protein>
<dbReference type="InterPro" id="IPR006968">
    <property type="entry name" value="RUS_fam"/>
</dbReference>
<feature type="domain" description="Protein root UVB sensitive/RUS" evidence="4">
    <location>
        <begin position="186"/>
        <end position="417"/>
    </location>
</feature>
<dbReference type="InterPro" id="IPR055412">
    <property type="entry name" value="UVB_sens_C"/>
</dbReference>
<evidence type="ECO:0000256" key="3">
    <source>
        <dbReference type="SAM" id="MobiDB-lite"/>
    </source>
</evidence>
<feature type="region of interest" description="Disordered" evidence="3">
    <location>
        <begin position="516"/>
        <end position="552"/>
    </location>
</feature>
<reference evidence="6" key="2">
    <citation type="submission" date="2020-11" db="EMBL/GenBank/DDBJ databases">
        <authorList>
            <person name="Cecchin M."/>
            <person name="Marcolungo L."/>
            <person name="Rossato M."/>
            <person name="Girolomoni L."/>
            <person name="Cosentino E."/>
            <person name="Cuine S."/>
            <person name="Li-Beisson Y."/>
            <person name="Delledonne M."/>
            <person name="Ballottari M."/>
        </authorList>
    </citation>
    <scope>NUCLEOTIDE SEQUENCE</scope>
    <source>
        <strain evidence="6">211/11P</strain>
        <tissue evidence="6">Whole cell</tissue>
    </source>
</reference>
<keyword evidence="7" id="KW-1185">Reference proteome</keyword>
<dbReference type="OrthoDB" id="364779at2759"/>
<dbReference type="InterPro" id="IPR054549">
    <property type="entry name" value="UVB_sens_RUS_dom"/>
</dbReference>
<feature type="domain" description="Root UVB sensitive protein C-terminal" evidence="5">
    <location>
        <begin position="420"/>
        <end position="520"/>
    </location>
</feature>
<dbReference type="PANTHER" id="PTHR12770:SF20">
    <property type="entry name" value="PROTEIN ROOT UVB SENSITIVE 6"/>
    <property type="match status" value="1"/>
</dbReference>
<sequence>MARRHRSQGEQPGPIDCLAAVREVVAVLQDNRRQLQTNLQRATHRLPPLASIGGRGAALTAAGKQTVLAAAVGLPGAPSSQPPAAGKAKQFQSHGLWTFLWGGGSASSPAASPASPAATVAAAADDKRRDSTVVVVEYTKGKRRVYRLRAAAAAAEAGEAADGEATPPSGATLAGFDILDDAVRGRQRVTDVLADYLLPQGYPASVAPQYKDYMSWRGVQYFFGGAMSVFTTRSLLSSLGVANRHSSEAAAAINWVVKDGAGRLGRFLFARWGRELDCELKQFRLAGDALMEMGAALELSTVLMPRAFLPLACTANLAKNLAAVAASSTRAPIYRTFALQNNLADVTAKGESVANLADVVGTAFGIALAKANLPVLPTFAALSVGYLIASRREVDSVVLPYLNRARLSYATRAFYSTGAVPEPLEANTCEPLMPWSDPHNGRVVLGATVEEACAGPQQLQEALLAFAGRQYALTYRADTRKCYALLKQGASARAVLQAATDAHTLLWMLDHQQAAAKHQQQPAAQLDGGTSSGGTGGSSSSSSGGGSTKGRGSGFAAPAFPVGGSLEVGRLHLAALELGGIGSGQVAAGNSAAQEAVRFVAHSGRELHQQFERQAEAGGWRLNMTMLNPKETRLAVL</sequence>
<evidence type="ECO:0000259" key="5">
    <source>
        <dbReference type="Pfam" id="PF24160"/>
    </source>
</evidence>
<keyword evidence="2" id="KW-0175">Coiled coil</keyword>
<dbReference type="EMBL" id="SIDB01000006">
    <property type="protein sequence ID" value="KAI3431419.1"/>
    <property type="molecule type" value="Genomic_DNA"/>
</dbReference>
<dbReference type="PANTHER" id="PTHR12770">
    <property type="entry name" value="RUS1 FAMILY PROTEIN C16ORF58"/>
    <property type="match status" value="1"/>
</dbReference>
<dbReference type="Proteomes" id="UP001055712">
    <property type="component" value="Unassembled WGS sequence"/>
</dbReference>
<comment type="similarity">
    <text evidence="1">Belongs to the RUS1 family.</text>
</comment>